<keyword evidence="2" id="KW-0732">Signal</keyword>
<evidence type="ECO:0000256" key="1">
    <source>
        <dbReference type="SAM" id="MobiDB-lite"/>
    </source>
</evidence>
<keyword evidence="4" id="KW-1185">Reference proteome</keyword>
<name>A0ABY6GYE0_9GAMM</name>
<feature type="compositionally biased region" description="Low complexity" evidence="1">
    <location>
        <begin position="103"/>
        <end position="120"/>
    </location>
</feature>
<evidence type="ECO:0000313" key="3">
    <source>
        <dbReference type="EMBL" id="UYM17811.1"/>
    </source>
</evidence>
<dbReference type="RefSeq" id="WP_262600525.1">
    <property type="nucleotide sequence ID" value="NZ_CP103300.1"/>
</dbReference>
<protein>
    <submittedName>
        <fullName evidence="3">Uncharacterized protein</fullName>
    </submittedName>
</protein>
<evidence type="ECO:0000256" key="2">
    <source>
        <dbReference type="SAM" id="SignalP"/>
    </source>
</evidence>
<accession>A0ABY6GYE0</accession>
<reference evidence="3" key="1">
    <citation type="submission" date="2022-10" db="EMBL/GenBank/DDBJ databases">
        <title>Completed Genome Sequence of two octocoral isolated bacterium, Endozoicomonas euniceicola EF212T and Endozoicomonas gorgoniicola PS125T.</title>
        <authorList>
            <person name="Chiou Y.-J."/>
            <person name="Chen Y.-H."/>
        </authorList>
    </citation>
    <scope>NUCLEOTIDE SEQUENCE</scope>
    <source>
        <strain evidence="3">EF212</strain>
    </source>
</reference>
<evidence type="ECO:0000313" key="4">
    <source>
        <dbReference type="Proteomes" id="UP001163255"/>
    </source>
</evidence>
<feature type="region of interest" description="Disordered" evidence="1">
    <location>
        <begin position="93"/>
        <end position="120"/>
    </location>
</feature>
<feature type="chain" id="PRO_5047076452" evidence="2">
    <location>
        <begin position="27"/>
        <end position="509"/>
    </location>
</feature>
<dbReference type="Proteomes" id="UP001163255">
    <property type="component" value="Chromosome"/>
</dbReference>
<organism evidence="3 4">
    <name type="scientific">Endozoicomonas euniceicola</name>
    <dbReference type="NCBI Taxonomy" id="1234143"/>
    <lineage>
        <taxon>Bacteria</taxon>
        <taxon>Pseudomonadati</taxon>
        <taxon>Pseudomonadota</taxon>
        <taxon>Gammaproteobacteria</taxon>
        <taxon>Oceanospirillales</taxon>
        <taxon>Endozoicomonadaceae</taxon>
        <taxon>Endozoicomonas</taxon>
    </lineage>
</organism>
<gene>
    <name evidence="3" type="ORF">NX720_07860</name>
</gene>
<dbReference type="EMBL" id="CP103300">
    <property type="protein sequence ID" value="UYM17811.1"/>
    <property type="molecule type" value="Genomic_DNA"/>
</dbReference>
<proteinExistence type="predicted"/>
<sequence length="509" mass="58474">MMKNLVNLFRFYFLLSICLQPLSVHSFGLSEATNDKPEARPNKDFLNRGTRVSLSWEKLPENFKQVFRNMNTNGNTKNIPLDYLAAILLEKTPTPSTTPPTAPSTTTTPSTVETTPQSTTVPLSQIRYNPPALRAKPSTDLSYYLKHLATPEEVKFNARLNGFFPCEHAPYTFRCGLSYCSGGILKYFTFKPKDIYEEKAKGIYDFDTYIKMNPNSYEEKKCRVPASYMEYYYNSANLSGFIFSGVIKAKIYFNGSNKIAAIPFITNRLTPVREMQEGSNEVNYRATFFEVIDFNRFNNLKTYVNRSNTKHLFTKWKHAKYHYLGGLAESEKTGSYDHLQSLGIDLYEITDYSYKIFNSRSYSKYGDSWYDKQSIRRLFGGPLSLTLTPVDNYFFNAIISSTALLNLSESKKVEKFIRFSTRTPIVISPKNYSTRKDASKLEGEHVLISDTFRNKNRRYVAANKEQLPDFEPFEIRMYVAQAVGKPDGGGYEKEKANVKMVMEKHFSNP</sequence>
<feature type="signal peptide" evidence="2">
    <location>
        <begin position="1"/>
        <end position="26"/>
    </location>
</feature>